<reference evidence="4" key="2">
    <citation type="submission" date="2020-09" db="EMBL/GenBank/DDBJ databases">
        <authorList>
            <person name="Sun Q."/>
            <person name="Ohkuma M."/>
        </authorList>
    </citation>
    <scope>NUCLEOTIDE SEQUENCE</scope>
    <source>
        <strain evidence="4">JCM 3086</strain>
    </source>
</reference>
<reference evidence="4" key="1">
    <citation type="journal article" date="2014" name="Int. J. Syst. Evol. Microbiol.">
        <title>Complete genome sequence of Corynebacterium casei LMG S-19264T (=DSM 44701T), isolated from a smear-ripened cheese.</title>
        <authorList>
            <consortium name="US DOE Joint Genome Institute (JGI-PGF)"/>
            <person name="Walter F."/>
            <person name="Albersmeier A."/>
            <person name="Kalinowski J."/>
            <person name="Ruckert C."/>
        </authorList>
    </citation>
    <scope>NUCLEOTIDE SEQUENCE</scope>
    <source>
        <strain evidence="4">JCM 3086</strain>
    </source>
</reference>
<protein>
    <recommendedName>
        <fullName evidence="6">Methyltransferase domain-containing protein</fullName>
    </recommendedName>
</protein>
<dbReference type="InterPro" id="IPR025668">
    <property type="entry name" value="Tnp_DDE_dom"/>
</dbReference>
<evidence type="ECO:0000259" key="2">
    <source>
        <dbReference type="Pfam" id="PF13751"/>
    </source>
</evidence>
<feature type="region of interest" description="Disordered" evidence="1">
    <location>
        <begin position="81"/>
        <end position="114"/>
    </location>
</feature>
<comment type="caution">
    <text evidence="4">The sequence shown here is derived from an EMBL/GenBank/DDBJ whole genome shotgun (WGS) entry which is preliminary data.</text>
</comment>
<feature type="compositionally biased region" description="Basic and acidic residues" evidence="1">
    <location>
        <begin position="95"/>
        <end position="105"/>
    </location>
</feature>
<dbReference type="Proteomes" id="UP000657574">
    <property type="component" value="Unassembled WGS sequence"/>
</dbReference>
<dbReference type="InterPro" id="IPR025714">
    <property type="entry name" value="Methyltranfer_dom"/>
</dbReference>
<evidence type="ECO:0000313" key="5">
    <source>
        <dbReference type="Proteomes" id="UP000657574"/>
    </source>
</evidence>
<evidence type="ECO:0000259" key="3">
    <source>
        <dbReference type="Pfam" id="PF13847"/>
    </source>
</evidence>
<evidence type="ECO:0000256" key="1">
    <source>
        <dbReference type="SAM" id="MobiDB-lite"/>
    </source>
</evidence>
<organism evidence="4 5">
    <name type="scientific">Streptomyces brasiliensis</name>
    <dbReference type="NCBI Taxonomy" id="1954"/>
    <lineage>
        <taxon>Bacteria</taxon>
        <taxon>Bacillati</taxon>
        <taxon>Actinomycetota</taxon>
        <taxon>Actinomycetes</taxon>
        <taxon>Kitasatosporales</taxon>
        <taxon>Streptomycetaceae</taxon>
        <taxon>Streptomyces</taxon>
    </lineage>
</organism>
<dbReference type="InterPro" id="IPR029063">
    <property type="entry name" value="SAM-dependent_MTases_sf"/>
</dbReference>
<dbReference type="EMBL" id="BMQA01000133">
    <property type="protein sequence ID" value="GGJ71556.1"/>
    <property type="molecule type" value="Genomic_DNA"/>
</dbReference>
<dbReference type="Pfam" id="PF13751">
    <property type="entry name" value="DDE_Tnp_1_6"/>
    <property type="match status" value="1"/>
</dbReference>
<name>A0A917PD41_9ACTN</name>
<dbReference type="Gene3D" id="3.40.50.150">
    <property type="entry name" value="Vaccinia Virus protein VP39"/>
    <property type="match status" value="1"/>
</dbReference>
<dbReference type="CDD" id="cd02440">
    <property type="entry name" value="AdoMet_MTases"/>
    <property type="match status" value="1"/>
</dbReference>
<dbReference type="Pfam" id="PF13847">
    <property type="entry name" value="Methyltransf_31"/>
    <property type="match status" value="1"/>
</dbReference>
<keyword evidence="5" id="KW-1185">Reference proteome</keyword>
<dbReference type="SUPFAM" id="SSF53335">
    <property type="entry name" value="S-adenosyl-L-methionine-dependent methyltransferases"/>
    <property type="match status" value="1"/>
</dbReference>
<evidence type="ECO:0000313" key="4">
    <source>
        <dbReference type="EMBL" id="GGJ71556.1"/>
    </source>
</evidence>
<accession>A0A917PD41</accession>
<feature type="domain" description="Transposase DDE" evidence="2">
    <location>
        <begin position="61"/>
        <end position="103"/>
    </location>
</feature>
<sequence length="114" mass="12368">MSVLEVGYGAADMTLQMARLVGPNGSVIGVDMDADLLSLAEQRAERAGLDTPVFREGVPKTVVSFAAADCIPCPFKEQCTSAKQNRRRLSLQPRELAEAVRDARRPRPRVAGSR</sequence>
<proteinExistence type="predicted"/>
<dbReference type="AlphaFoldDB" id="A0A917PD41"/>
<evidence type="ECO:0008006" key="6">
    <source>
        <dbReference type="Google" id="ProtNLM"/>
    </source>
</evidence>
<feature type="domain" description="Methyltransferase" evidence="3">
    <location>
        <begin position="1"/>
        <end position="57"/>
    </location>
</feature>
<gene>
    <name evidence="4" type="ORF">GCM10010121_097730</name>
</gene>